<keyword evidence="5" id="KW-0411">Iron-sulfur</keyword>
<feature type="compositionally biased region" description="Low complexity" evidence="6">
    <location>
        <begin position="366"/>
        <end position="381"/>
    </location>
</feature>
<dbReference type="AlphaFoldDB" id="A0A917KU44"/>
<reference evidence="7" key="2">
    <citation type="submission" date="2020-09" db="EMBL/GenBank/DDBJ databases">
        <authorList>
            <person name="Sun Q."/>
            <person name="Zhou Y."/>
        </authorList>
    </citation>
    <scope>NUCLEOTIDE SEQUENCE</scope>
    <source>
        <strain evidence="7">CGMCC 4.7272</strain>
    </source>
</reference>
<dbReference type="GO" id="GO:0046872">
    <property type="term" value="F:metal ion binding"/>
    <property type="evidence" value="ECO:0007669"/>
    <property type="project" value="UniProtKB-KW"/>
</dbReference>
<comment type="cofactor">
    <cofactor evidence="1">
        <name>[4Fe-4S] cluster</name>
        <dbReference type="ChEBI" id="CHEBI:49883"/>
    </cofactor>
</comment>
<gene>
    <name evidence="7" type="ORF">GCM10012282_28280</name>
</gene>
<comment type="caution">
    <text evidence="7">The sequence shown here is derived from an EMBL/GenBank/DDBJ whole genome shotgun (WGS) entry which is preliminary data.</text>
</comment>
<proteinExistence type="predicted"/>
<evidence type="ECO:0000256" key="3">
    <source>
        <dbReference type="ARBA" id="ARBA00022723"/>
    </source>
</evidence>
<dbReference type="GO" id="GO:0019288">
    <property type="term" value="P:isopentenyl diphosphate biosynthetic process, methylerythritol 4-phosphate pathway"/>
    <property type="evidence" value="ECO:0007669"/>
    <property type="project" value="InterPro"/>
</dbReference>
<sequence>MNRSVLSEVFRATAPLLAPGTLEVATSWTHPVRGPIDCPAHRLLTAHARRAGYEARSRALRQPGIHADGAPRTAVFAVSYENPDGGHSGLAIAVHGADTATASFAREQIAAWSTALRTRRMLYVRLDAPQPRLDTAGRTGTRVPGQQPCHSPGPWQACGCPGATACGAVENAARSLRRFLDRGDDVLVVGVPNTPASRTWWDGILPARGRPVATPEQAESLTVPDPDRLAYVVAPGTVVTEAARVLTVLRRRFPRLKGQHPREWCYTMDDLYTAVGSVLAQSDVLLVTGRGDSPVVRTALPQAARLDVRVRHVPALDHLRPQDTDAATIAVLDASADERVRRQVTQVLDGLGPASHVHRQVRTTTPAPSALAAGPADPALAEGRGRPAQGVRDPAGIAAPTRSLAP</sequence>
<evidence type="ECO:0000256" key="4">
    <source>
        <dbReference type="ARBA" id="ARBA00023004"/>
    </source>
</evidence>
<keyword evidence="3" id="KW-0479">Metal-binding</keyword>
<evidence type="ECO:0008006" key="9">
    <source>
        <dbReference type="Google" id="ProtNLM"/>
    </source>
</evidence>
<keyword evidence="4" id="KW-0408">Iron</keyword>
<evidence type="ECO:0000256" key="2">
    <source>
        <dbReference type="ARBA" id="ARBA00022485"/>
    </source>
</evidence>
<evidence type="ECO:0000313" key="8">
    <source>
        <dbReference type="Proteomes" id="UP000625682"/>
    </source>
</evidence>
<dbReference type="Gene3D" id="3.40.1010.20">
    <property type="entry name" value="4-hydroxy-3-methylbut-2-enyl diphosphate reductase, catalytic domain"/>
    <property type="match status" value="2"/>
</dbReference>
<accession>A0A917KU44</accession>
<dbReference type="GO" id="GO:0050992">
    <property type="term" value="P:dimethylallyl diphosphate biosynthetic process"/>
    <property type="evidence" value="ECO:0007669"/>
    <property type="project" value="InterPro"/>
</dbReference>
<keyword evidence="8" id="KW-1185">Reference proteome</keyword>
<organism evidence="7 8">
    <name type="scientific">Streptomyces lacrimifluminis</name>
    <dbReference type="NCBI Taxonomy" id="1500077"/>
    <lineage>
        <taxon>Bacteria</taxon>
        <taxon>Bacillati</taxon>
        <taxon>Actinomycetota</taxon>
        <taxon>Actinomycetes</taxon>
        <taxon>Kitasatosporales</taxon>
        <taxon>Streptomycetaceae</taxon>
        <taxon>Streptomyces</taxon>
    </lineage>
</organism>
<evidence type="ECO:0000313" key="7">
    <source>
        <dbReference type="EMBL" id="GGJ29961.1"/>
    </source>
</evidence>
<protein>
    <recommendedName>
        <fullName evidence="9">4-hydroxy-3-methylbut-2-enyl diphosphate reductase</fullName>
    </recommendedName>
</protein>
<dbReference type="Proteomes" id="UP000625682">
    <property type="component" value="Unassembled WGS sequence"/>
</dbReference>
<keyword evidence="2" id="KW-0004">4Fe-4S</keyword>
<evidence type="ECO:0000256" key="6">
    <source>
        <dbReference type="SAM" id="MobiDB-lite"/>
    </source>
</evidence>
<evidence type="ECO:0000256" key="1">
    <source>
        <dbReference type="ARBA" id="ARBA00001966"/>
    </source>
</evidence>
<dbReference type="GO" id="GO:0051539">
    <property type="term" value="F:4 iron, 4 sulfur cluster binding"/>
    <property type="evidence" value="ECO:0007669"/>
    <property type="project" value="UniProtKB-KW"/>
</dbReference>
<evidence type="ECO:0000256" key="5">
    <source>
        <dbReference type="ARBA" id="ARBA00023014"/>
    </source>
</evidence>
<reference evidence="7" key="1">
    <citation type="journal article" date="2014" name="Int. J. Syst. Evol. Microbiol.">
        <title>Complete genome sequence of Corynebacterium casei LMG S-19264T (=DSM 44701T), isolated from a smear-ripened cheese.</title>
        <authorList>
            <consortium name="US DOE Joint Genome Institute (JGI-PGF)"/>
            <person name="Walter F."/>
            <person name="Albersmeier A."/>
            <person name="Kalinowski J."/>
            <person name="Ruckert C."/>
        </authorList>
    </citation>
    <scope>NUCLEOTIDE SEQUENCE</scope>
    <source>
        <strain evidence="7">CGMCC 4.7272</strain>
    </source>
</reference>
<name>A0A917KU44_9ACTN</name>
<dbReference type="InterPro" id="IPR003451">
    <property type="entry name" value="LytB/IspH"/>
</dbReference>
<dbReference type="Pfam" id="PF02401">
    <property type="entry name" value="LYTB"/>
    <property type="match status" value="1"/>
</dbReference>
<dbReference type="EMBL" id="BMMU01000007">
    <property type="protein sequence ID" value="GGJ29961.1"/>
    <property type="molecule type" value="Genomic_DNA"/>
</dbReference>
<dbReference type="GO" id="GO:0051745">
    <property type="term" value="F:4-hydroxy-3-methylbut-2-enyl diphosphate reductase activity"/>
    <property type="evidence" value="ECO:0007669"/>
    <property type="project" value="InterPro"/>
</dbReference>
<feature type="region of interest" description="Disordered" evidence="6">
    <location>
        <begin position="355"/>
        <end position="406"/>
    </location>
</feature>